<comment type="subcellular location">
    <subcellularLocation>
        <location evidence="1">Cell inner membrane</location>
        <topology evidence="1">Multi-pass membrane protein</topology>
    </subcellularLocation>
</comment>
<gene>
    <name evidence="10" type="ORF">SDC9_59835</name>
</gene>
<comment type="caution">
    <text evidence="10">The sequence shown here is derived from an EMBL/GenBank/DDBJ whole genome shotgun (WGS) entry which is preliminary data.</text>
</comment>
<evidence type="ECO:0000313" key="10">
    <source>
        <dbReference type="EMBL" id="MPM13478.1"/>
    </source>
</evidence>
<protein>
    <recommendedName>
        <fullName evidence="9">Tripartite ATP-independent periplasmic transporters DctQ component domain-containing protein</fullName>
    </recommendedName>
</protein>
<feature type="transmembrane region" description="Helical" evidence="8">
    <location>
        <begin position="29"/>
        <end position="54"/>
    </location>
</feature>
<dbReference type="EMBL" id="VSSQ01002125">
    <property type="protein sequence ID" value="MPM13478.1"/>
    <property type="molecule type" value="Genomic_DNA"/>
</dbReference>
<keyword evidence="6 8" id="KW-1133">Transmembrane helix</keyword>
<dbReference type="InterPro" id="IPR055348">
    <property type="entry name" value="DctQ"/>
</dbReference>
<proteinExistence type="predicted"/>
<keyword evidence="3" id="KW-1003">Cell membrane</keyword>
<keyword evidence="2" id="KW-0813">Transport</keyword>
<keyword evidence="7 8" id="KW-0472">Membrane</keyword>
<evidence type="ECO:0000256" key="2">
    <source>
        <dbReference type="ARBA" id="ARBA00022448"/>
    </source>
</evidence>
<evidence type="ECO:0000256" key="3">
    <source>
        <dbReference type="ARBA" id="ARBA00022475"/>
    </source>
</evidence>
<evidence type="ECO:0000259" key="9">
    <source>
        <dbReference type="Pfam" id="PF04290"/>
    </source>
</evidence>
<evidence type="ECO:0000256" key="4">
    <source>
        <dbReference type="ARBA" id="ARBA00022519"/>
    </source>
</evidence>
<dbReference type="PANTHER" id="PTHR35011">
    <property type="entry name" value="2,3-DIKETO-L-GULONATE TRAP TRANSPORTER SMALL PERMEASE PROTEIN YIAM"/>
    <property type="match status" value="1"/>
</dbReference>
<feature type="transmembrane region" description="Helical" evidence="8">
    <location>
        <begin position="152"/>
        <end position="174"/>
    </location>
</feature>
<keyword evidence="5 8" id="KW-0812">Transmembrane</keyword>
<keyword evidence="4" id="KW-0997">Cell inner membrane</keyword>
<feature type="transmembrane region" description="Helical" evidence="8">
    <location>
        <begin position="108"/>
        <end position="132"/>
    </location>
</feature>
<reference evidence="10" key="1">
    <citation type="submission" date="2019-08" db="EMBL/GenBank/DDBJ databases">
        <authorList>
            <person name="Kucharzyk K."/>
            <person name="Murdoch R.W."/>
            <person name="Higgins S."/>
            <person name="Loffler F."/>
        </authorList>
    </citation>
    <scope>NUCLEOTIDE SEQUENCE</scope>
</reference>
<sequence>MQLHRLFACAAAPYMKGKTMKVIKKMTQLFAKTAEIICMSMVVGMVIMIVAELINRNVFGNSFRPTIEICGIFFLWMAFIGLIPLYHHNGLMRLDFLVAKTKGAFGQTLYLINKLVSLMLGVVMIIAFVAQYPYVSTRYYATILWLPYTAQYVPMAIAGAYIALETMIQLIEWLTDLREKHLKSEEGYST</sequence>
<dbReference type="GO" id="GO:0015740">
    <property type="term" value="P:C4-dicarboxylate transport"/>
    <property type="evidence" value="ECO:0007669"/>
    <property type="project" value="TreeGrafter"/>
</dbReference>
<dbReference type="GO" id="GO:0022857">
    <property type="term" value="F:transmembrane transporter activity"/>
    <property type="evidence" value="ECO:0007669"/>
    <property type="project" value="TreeGrafter"/>
</dbReference>
<accession>A0A644XCG7</accession>
<evidence type="ECO:0000256" key="1">
    <source>
        <dbReference type="ARBA" id="ARBA00004429"/>
    </source>
</evidence>
<dbReference type="AlphaFoldDB" id="A0A644XCG7"/>
<dbReference type="Pfam" id="PF04290">
    <property type="entry name" value="DctQ"/>
    <property type="match status" value="1"/>
</dbReference>
<dbReference type="InterPro" id="IPR007387">
    <property type="entry name" value="TRAP_DctQ"/>
</dbReference>
<feature type="transmembrane region" description="Helical" evidence="8">
    <location>
        <begin position="66"/>
        <end position="87"/>
    </location>
</feature>
<feature type="domain" description="Tripartite ATP-independent periplasmic transporters DctQ component" evidence="9">
    <location>
        <begin position="45"/>
        <end position="175"/>
    </location>
</feature>
<evidence type="ECO:0000256" key="8">
    <source>
        <dbReference type="SAM" id="Phobius"/>
    </source>
</evidence>
<organism evidence="10">
    <name type="scientific">bioreactor metagenome</name>
    <dbReference type="NCBI Taxonomy" id="1076179"/>
    <lineage>
        <taxon>unclassified sequences</taxon>
        <taxon>metagenomes</taxon>
        <taxon>ecological metagenomes</taxon>
    </lineage>
</organism>
<evidence type="ECO:0000256" key="7">
    <source>
        <dbReference type="ARBA" id="ARBA00023136"/>
    </source>
</evidence>
<name>A0A644XCG7_9ZZZZ</name>
<evidence type="ECO:0000256" key="6">
    <source>
        <dbReference type="ARBA" id="ARBA00022989"/>
    </source>
</evidence>
<evidence type="ECO:0000256" key="5">
    <source>
        <dbReference type="ARBA" id="ARBA00022692"/>
    </source>
</evidence>
<dbReference type="GO" id="GO:0005886">
    <property type="term" value="C:plasma membrane"/>
    <property type="evidence" value="ECO:0007669"/>
    <property type="project" value="UniProtKB-SubCell"/>
</dbReference>
<dbReference type="PANTHER" id="PTHR35011:SF5">
    <property type="entry name" value="SIALIC ACID TRAP TRANSPORTER SMALL PERMEASE PROTEIN SIAQ"/>
    <property type="match status" value="1"/>
</dbReference>